<keyword evidence="8" id="KW-0249">Electron transport</keyword>
<dbReference type="PROSITE" id="PS00028">
    <property type="entry name" value="ZINC_FINGER_C2H2_1"/>
    <property type="match status" value="1"/>
</dbReference>
<dbReference type="InterPro" id="IPR013087">
    <property type="entry name" value="Znf_C2H2_type"/>
</dbReference>
<keyword evidence="2" id="KW-1003">Cell membrane</keyword>
<dbReference type="GO" id="GO:0046872">
    <property type="term" value="F:metal ion binding"/>
    <property type="evidence" value="ECO:0007669"/>
    <property type="project" value="UniProtKB-KW"/>
</dbReference>
<keyword evidence="15" id="KW-0830">Ubiquinone</keyword>
<dbReference type="PANTHER" id="PTHR42859:SF3">
    <property type="entry name" value="ION-TRANSLOCATING OXIDOREDUCTASE COMPLEX SUBUNIT B"/>
    <property type="match status" value="1"/>
</dbReference>
<accession>A0A060NQG8</accession>
<dbReference type="InterPro" id="IPR017900">
    <property type="entry name" value="4Fe4S_Fe_S_CS"/>
</dbReference>
<sequence>MNENLIERIDALLPQTQCQRCGYPDCRSYATGLAAGTAEINQCPPGGQAGVVRLAALLGRPALALNPTHGPEGPMTVAVIDEQWCIGCTLCLKACPTDAIVGTHKRMHTVIEPYCTGCDLCLPVCPVDCIRMEPVSDAQPVPTGWAAWSTAQAEQARQRYTQRQQRLERQATAQQQRLIAKAESKLADLPSHSKHTDPAVLERKRALIEAALARARAAQAARLEGAADPKPNPAQP</sequence>
<evidence type="ECO:0000256" key="10">
    <source>
        <dbReference type="ARBA" id="ARBA00023014"/>
    </source>
</evidence>
<name>A0A060NQG8_9BURK</name>
<dbReference type="PROSITE" id="PS51379">
    <property type="entry name" value="4FE4S_FER_2"/>
    <property type="match status" value="2"/>
</dbReference>
<evidence type="ECO:0000256" key="7">
    <source>
        <dbReference type="ARBA" id="ARBA00022967"/>
    </source>
</evidence>
<keyword evidence="7" id="KW-1278">Translocase</keyword>
<feature type="domain" description="4Fe-4S ferredoxin-type" evidence="13">
    <location>
        <begin position="76"/>
        <end position="105"/>
    </location>
</feature>
<evidence type="ECO:0000256" key="9">
    <source>
        <dbReference type="ARBA" id="ARBA00023004"/>
    </source>
</evidence>
<keyword evidence="9" id="KW-0408">Iron</keyword>
<dbReference type="STRING" id="1458425.SRAA_1305"/>
<dbReference type="GO" id="GO:0051539">
    <property type="term" value="F:4 iron, 4 sulfur cluster binding"/>
    <property type="evidence" value="ECO:0007669"/>
    <property type="project" value="UniProtKB-KW"/>
</dbReference>
<dbReference type="KEGG" id="cbaa:SRAA_1305"/>
<evidence type="ECO:0000256" key="2">
    <source>
        <dbReference type="ARBA" id="ARBA00022475"/>
    </source>
</evidence>
<feature type="domain" description="4Fe-4S ferredoxin-type" evidence="13">
    <location>
        <begin position="107"/>
        <end position="135"/>
    </location>
</feature>
<evidence type="ECO:0000256" key="1">
    <source>
        <dbReference type="ARBA" id="ARBA00022448"/>
    </source>
</evidence>
<evidence type="ECO:0000259" key="14">
    <source>
        <dbReference type="PROSITE" id="PS51656"/>
    </source>
</evidence>
<keyword evidence="11" id="KW-0472">Membrane</keyword>
<feature type="domain" description="4Fe-4S" evidence="14">
    <location>
        <begin position="1"/>
        <end position="60"/>
    </location>
</feature>
<keyword evidence="4" id="KW-0997">Cell inner membrane</keyword>
<dbReference type="InterPro" id="IPR010207">
    <property type="entry name" value="Elect_transpt_cplx_RnfB/RsxB"/>
</dbReference>
<evidence type="ECO:0000256" key="8">
    <source>
        <dbReference type="ARBA" id="ARBA00022982"/>
    </source>
</evidence>
<dbReference type="Gene3D" id="1.10.15.40">
    <property type="entry name" value="Electron transport complex subunit B, putative Fe-S cluster"/>
    <property type="match status" value="1"/>
</dbReference>
<evidence type="ECO:0000256" key="3">
    <source>
        <dbReference type="ARBA" id="ARBA00022485"/>
    </source>
</evidence>
<keyword evidence="5" id="KW-0479">Metal-binding</keyword>
<dbReference type="AlphaFoldDB" id="A0A060NQG8"/>
<evidence type="ECO:0000256" key="12">
    <source>
        <dbReference type="SAM" id="Coils"/>
    </source>
</evidence>
<proteinExistence type="predicted"/>
<evidence type="ECO:0000259" key="13">
    <source>
        <dbReference type="PROSITE" id="PS51379"/>
    </source>
</evidence>
<evidence type="ECO:0000256" key="11">
    <source>
        <dbReference type="ARBA" id="ARBA00023136"/>
    </source>
</evidence>
<feature type="coiled-coil region" evidence="12">
    <location>
        <begin position="150"/>
        <end position="177"/>
    </location>
</feature>
<dbReference type="PANTHER" id="PTHR42859">
    <property type="entry name" value="OXIDOREDUCTASE"/>
    <property type="match status" value="1"/>
</dbReference>
<organism evidence="15 16">
    <name type="scientific">Serpentinimonas raichei</name>
    <dbReference type="NCBI Taxonomy" id="1458425"/>
    <lineage>
        <taxon>Bacteria</taxon>
        <taxon>Pseudomonadati</taxon>
        <taxon>Pseudomonadota</taxon>
        <taxon>Betaproteobacteria</taxon>
        <taxon>Burkholderiales</taxon>
        <taxon>Comamonadaceae</taxon>
        <taxon>Serpentinimonas</taxon>
    </lineage>
</organism>
<evidence type="ECO:0000313" key="16">
    <source>
        <dbReference type="Proteomes" id="UP000067461"/>
    </source>
</evidence>
<dbReference type="PROSITE" id="PS51656">
    <property type="entry name" value="4FE4S"/>
    <property type="match status" value="1"/>
</dbReference>
<dbReference type="EMBL" id="AP014568">
    <property type="protein sequence ID" value="BAO81159.1"/>
    <property type="molecule type" value="Genomic_DNA"/>
</dbReference>
<keyword evidence="3" id="KW-0004">4Fe-4S</keyword>
<evidence type="ECO:0000256" key="4">
    <source>
        <dbReference type="ARBA" id="ARBA00022519"/>
    </source>
</evidence>
<dbReference type="InterPro" id="IPR017896">
    <property type="entry name" value="4Fe4S_Fe-S-bd"/>
</dbReference>
<dbReference type="Pfam" id="PF04060">
    <property type="entry name" value="FeS"/>
    <property type="match status" value="1"/>
</dbReference>
<dbReference type="Proteomes" id="UP000067461">
    <property type="component" value="Chromosome"/>
</dbReference>
<dbReference type="PROSITE" id="PS00198">
    <property type="entry name" value="4FE4S_FER_1"/>
    <property type="match status" value="1"/>
</dbReference>
<reference evidence="15 16" key="1">
    <citation type="journal article" date="2014" name="Nat. Commun.">
        <title>Physiological and genomic features of highly alkaliphilic hydrogen-utilizing Betaproteobacteria from a continental serpentinizing site.</title>
        <authorList>
            <person name="Suzuki S."/>
            <person name="Kuenen J.G."/>
            <person name="Schipper K."/>
            <person name="van der Velde S."/>
            <person name="Ishii S."/>
            <person name="Wu A."/>
            <person name="Sorokin D.Y."/>
            <person name="Tenney A."/>
            <person name="Meng X.Y."/>
            <person name="Morrill P.L."/>
            <person name="Kamagata Y."/>
            <person name="Muyzer G."/>
            <person name="Nealson K.H."/>
        </authorList>
    </citation>
    <scope>NUCLEOTIDE SEQUENCE [LARGE SCALE GENOMIC DNA]</scope>
    <source>
        <strain evidence="15 16">A1</strain>
    </source>
</reference>
<evidence type="ECO:0000256" key="5">
    <source>
        <dbReference type="ARBA" id="ARBA00022723"/>
    </source>
</evidence>
<dbReference type="InterPro" id="IPR050294">
    <property type="entry name" value="RnfB_subfamily"/>
</dbReference>
<gene>
    <name evidence="15" type="ORF">SRAA_1305</name>
</gene>
<keyword evidence="10" id="KW-0411">Iron-sulfur</keyword>
<dbReference type="OrthoDB" id="9789936at2"/>
<dbReference type="SUPFAM" id="SSF54862">
    <property type="entry name" value="4Fe-4S ferredoxins"/>
    <property type="match status" value="1"/>
</dbReference>
<dbReference type="Gene3D" id="3.30.70.20">
    <property type="match status" value="1"/>
</dbReference>
<keyword evidence="1" id="KW-0813">Transport</keyword>
<keyword evidence="12" id="KW-0175">Coiled coil</keyword>
<dbReference type="NCBIfam" id="TIGR01944">
    <property type="entry name" value="rnfB"/>
    <property type="match status" value="1"/>
</dbReference>
<dbReference type="InterPro" id="IPR007202">
    <property type="entry name" value="4Fe-4S_dom"/>
</dbReference>
<dbReference type="Pfam" id="PF14697">
    <property type="entry name" value="Fer4_21"/>
    <property type="match status" value="1"/>
</dbReference>
<protein>
    <submittedName>
        <fullName evidence="15">Predicted NADH:ubiquinone oxidoreductase, subunit RnfB</fullName>
    </submittedName>
</protein>
<keyword evidence="6" id="KW-0677">Repeat</keyword>
<keyword evidence="16" id="KW-1185">Reference proteome</keyword>
<evidence type="ECO:0000313" key="15">
    <source>
        <dbReference type="EMBL" id="BAO81159.1"/>
    </source>
</evidence>
<dbReference type="NCBIfam" id="NF005415">
    <property type="entry name" value="PRK06991.1"/>
    <property type="match status" value="1"/>
</dbReference>
<dbReference type="RefSeq" id="WP_045531578.1">
    <property type="nucleotide sequence ID" value="NZ_AP014568.1"/>
</dbReference>
<evidence type="ECO:0000256" key="6">
    <source>
        <dbReference type="ARBA" id="ARBA00022737"/>
    </source>
</evidence>
<dbReference type="GO" id="GO:0009055">
    <property type="term" value="F:electron transfer activity"/>
    <property type="evidence" value="ECO:0007669"/>
    <property type="project" value="InterPro"/>
</dbReference>
<dbReference type="HOGENOM" id="CLU_063448_0_0_4"/>